<protein>
    <submittedName>
        <fullName evidence="1">Uncharacterized protein</fullName>
    </submittedName>
</protein>
<comment type="caution">
    <text evidence="1">The sequence shown here is derived from an EMBL/GenBank/DDBJ whole genome shotgun (WGS) entry which is preliminary data.</text>
</comment>
<proteinExistence type="predicted"/>
<dbReference type="AlphaFoldDB" id="A0A645IWA2"/>
<evidence type="ECO:0000313" key="1">
    <source>
        <dbReference type="EMBL" id="MPN55466.1"/>
    </source>
</evidence>
<reference evidence="1" key="1">
    <citation type="submission" date="2019-08" db="EMBL/GenBank/DDBJ databases">
        <authorList>
            <person name="Kucharzyk K."/>
            <person name="Murdoch R.W."/>
            <person name="Higgins S."/>
            <person name="Loffler F."/>
        </authorList>
    </citation>
    <scope>NUCLEOTIDE SEQUENCE</scope>
</reference>
<organism evidence="1">
    <name type="scientific">bioreactor metagenome</name>
    <dbReference type="NCBI Taxonomy" id="1076179"/>
    <lineage>
        <taxon>unclassified sequences</taxon>
        <taxon>metagenomes</taxon>
        <taxon>ecological metagenomes</taxon>
    </lineage>
</organism>
<dbReference type="EMBL" id="VSSQ01124757">
    <property type="protein sequence ID" value="MPN55466.1"/>
    <property type="molecule type" value="Genomic_DNA"/>
</dbReference>
<sequence>MNVAVNHYGILLTACLDTDVLCRKVLNGRQVLQGSEIGQQLGLKGIPAVFRIIHLADKVLLEGQPGCIADIIQHANRSIVAKGLGLIRSDGNKRI</sequence>
<name>A0A645IWA2_9ZZZZ</name>
<accession>A0A645IWA2</accession>
<gene>
    <name evidence="1" type="ORF">SDC9_203148</name>
</gene>